<dbReference type="InterPro" id="IPR042230">
    <property type="entry name" value="CusF_sf"/>
</dbReference>
<organism evidence="1 2">
    <name type="scientific">Ralstonia insidiosa</name>
    <dbReference type="NCBI Taxonomy" id="190721"/>
    <lineage>
        <taxon>Bacteria</taxon>
        <taxon>Pseudomonadati</taxon>
        <taxon>Pseudomonadota</taxon>
        <taxon>Betaproteobacteria</taxon>
        <taxon>Burkholderiales</taxon>
        <taxon>Burkholderiaceae</taxon>
        <taxon>Ralstonia</taxon>
    </lineage>
</organism>
<dbReference type="Proteomes" id="UP000078572">
    <property type="component" value="Chromosome 2"/>
</dbReference>
<evidence type="ECO:0000313" key="2">
    <source>
        <dbReference type="Proteomes" id="UP000078572"/>
    </source>
</evidence>
<name>A0A192A6M1_9RALS</name>
<dbReference type="Pfam" id="PF11604">
    <property type="entry name" value="CusF_Ec"/>
    <property type="match status" value="1"/>
</dbReference>
<reference evidence="2" key="1">
    <citation type="submission" date="2016-06" db="EMBL/GenBank/DDBJ databases">
        <authorList>
            <person name="Xu Y."/>
            <person name="Nagy A."/>
            <person name="Yan X."/>
            <person name="Kim S.W."/>
            <person name="Haley B."/>
            <person name="Liu N.T."/>
            <person name="Nou X."/>
        </authorList>
    </citation>
    <scope>NUCLEOTIDE SEQUENCE [LARGE SCALE GENOMIC DNA]</scope>
    <source>
        <strain evidence="2">ATCC 49129</strain>
    </source>
</reference>
<evidence type="ECO:0000313" key="1">
    <source>
        <dbReference type="EMBL" id="ANJ75901.1"/>
    </source>
</evidence>
<sequence>MSFRHALMLVALLAGAPFANAADDAAPAPAAVAAAAPLSEGEVKKVDTAAGKLTIKHGPLVNLDMESMTMVFRVQDPAMLSKVQVGSKVRFTAEKVGGALMVTALEVQ</sequence>
<proteinExistence type="predicted"/>
<gene>
    <name evidence="1" type="ORF">A9Y76_25915</name>
</gene>
<dbReference type="InterPro" id="IPR021647">
    <property type="entry name" value="CusF_Ec"/>
</dbReference>
<protein>
    <submittedName>
        <fullName evidence="1">RND transporter</fullName>
    </submittedName>
</protein>
<dbReference type="Gene3D" id="2.40.50.320">
    <property type="entry name" value="Copper binding periplasmic protein CusF"/>
    <property type="match status" value="1"/>
</dbReference>
<keyword evidence="2" id="KW-1185">Reference proteome</keyword>
<dbReference type="GeneID" id="61529486"/>
<accession>A0A192A6M1</accession>
<dbReference type="RefSeq" id="WP_064808819.1">
    <property type="nucleotide sequence ID" value="NZ_CP016023.1"/>
</dbReference>
<dbReference type="EMBL" id="CP016023">
    <property type="protein sequence ID" value="ANJ75901.1"/>
    <property type="molecule type" value="Genomic_DNA"/>
</dbReference>
<dbReference type="STRING" id="190721.ACS15_5633"/>
<dbReference type="AlphaFoldDB" id="A0A192A6M1"/>
<dbReference type="OrthoDB" id="9180744at2"/>